<feature type="domain" description="Glutamate/phenylalanine/leucine/valine/L-tryptophan dehydrogenase C-terminal" evidence="6">
    <location>
        <begin position="696"/>
        <end position="958"/>
    </location>
</feature>
<gene>
    <name evidence="7" type="ORF">MVEN_00428400</name>
</gene>
<dbReference type="InterPro" id="IPR055480">
    <property type="entry name" value="NAD-GDH_N"/>
</dbReference>
<dbReference type="InterPro" id="IPR036291">
    <property type="entry name" value="NAD(P)-bd_dom_sf"/>
</dbReference>
<accession>A0A8H6YVG2</accession>
<evidence type="ECO:0000256" key="4">
    <source>
        <dbReference type="PIRNR" id="PIRNR000184"/>
    </source>
</evidence>
<dbReference type="PANTHER" id="PTHR11606">
    <property type="entry name" value="GLUTAMATE DEHYDROGENASE"/>
    <property type="match status" value="1"/>
</dbReference>
<dbReference type="EMBL" id="JACAZI010000003">
    <property type="protein sequence ID" value="KAF7365551.1"/>
    <property type="molecule type" value="Genomic_DNA"/>
</dbReference>
<dbReference type="PIRSF" id="PIRSF000184">
    <property type="entry name" value="GDH_NAD"/>
    <property type="match status" value="1"/>
</dbReference>
<name>A0A8H6YVG2_9AGAR</name>
<dbReference type="InterPro" id="IPR056365">
    <property type="entry name" value="NAD-GDH_2nd"/>
</dbReference>
<dbReference type="GO" id="GO:0005739">
    <property type="term" value="C:mitochondrion"/>
    <property type="evidence" value="ECO:0007669"/>
    <property type="project" value="UniProtKB-UniRule"/>
</dbReference>
<dbReference type="SUPFAM" id="SSF53223">
    <property type="entry name" value="Aminoacid dehydrogenase-like, N-terminal domain"/>
    <property type="match status" value="1"/>
</dbReference>
<feature type="region of interest" description="Disordered" evidence="5">
    <location>
        <begin position="1"/>
        <end position="21"/>
    </location>
</feature>
<dbReference type="Pfam" id="PF00208">
    <property type="entry name" value="ELFV_dehydrog"/>
    <property type="match status" value="1"/>
</dbReference>
<evidence type="ECO:0000259" key="6">
    <source>
        <dbReference type="SMART" id="SM00839"/>
    </source>
</evidence>
<protein>
    <recommendedName>
        <fullName evidence="4">NAD-specific glutamate dehydrogenase</fullName>
        <ecNumber evidence="4">1.4.1.2</ecNumber>
    </recommendedName>
</protein>
<dbReference type="SUPFAM" id="SSF51735">
    <property type="entry name" value="NAD(P)-binding Rossmann-fold domains"/>
    <property type="match status" value="1"/>
</dbReference>
<comment type="similarity">
    <text evidence="1 4">Belongs to the Glu/Leu/Phe/Val dehydrogenases family.</text>
</comment>
<dbReference type="AlphaFoldDB" id="A0A8H6YVG2"/>
<keyword evidence="8" id="KW-1185">Reference proteome</keyword>
<dbReference type="Proteomes" id="UP000620124">
    <property type="component" value="Unassembled WGS sequence"/>
</dbReference>
<dbReference type="SMART" id="SM00839">
    <property type="entry name" value="ELFV_dehydrog"/>
    <property type="match status" value="1"/>
</dbReference>
<keyword evidence="3 4" id="KW-0520">NAD</keyword>
<organism evidence="7 8">
    <name type="scientific">Mycena venus</name>
    <dbReference type="NCBI Taxonomy" id="2733690"/>
    <lineage>
        <taxon>Eukaryota</taxon>
        <taxon>Fungi</taxon>
        <taxon>Dikarya</taxon>
        <taxon>Basidiomycota</taxon>
        <taxon>Agaricomycotina</taxon>
        <taxon>Agaricomycetes</taxon>
        <taxon>Agaricomycetidae</taxon>
        <taxon>Agaricales</taxon>
        <taxon>Marasmiineae</taxon>
        <taxon>Mycenaceae</taxon>
        <taxon>Mycena</taxon>
    </lineage>
</organism>
<dbReference type="Pfam" id="PF23152">
    <property type="entry name" value="GDH_2nd"/>
    <property type="match status" value="1"/>
</dbReference>
<reference evidence="7" key="1">
    <citation type="submission" date="2020-05" db="EMBL/GenBank/DDBJ databases">
        <title>Mycena genomes resolve the evolution of fungal bioluminescence.</title>
        <authorList>
            <person name="Tsai I.J."/>
        </authorList>
    </citation>
    <scope>NUCLEOTIDE SEQUENCE</scope>
    <source>
        <strain evidence="7">CCC161011</strain>
    </source>
</reference>
<comment type="catalytic activity">
    <reaction evidence="4">
        <text>L-glutamate + NAD(+) + H2O = 2-oxoglutarate + NH4(+) + NADH + H(+)</text>
        <dbReference type="Rhea" id="RHEA:15133"/>
        <dbReference type="ChEBI" id="CHEBI:15377"/>
        <dbReference type="ChEBI" id="CHEBI:15378"/>
        <dbReference type="ChEBI" id="CHEBI:16810"/>
        <dbReference type="ChEBI" id="CHEBI:28938"/>
        <dbReference type="ChEBI" id="CHEBI:29985"/>
        <dbReference type="ChEBI" id="CHEBI:57540"/>
        <dbReference type="ChEBI" id="CHEBI:57945"/>
        <dbReference type="EC" id="1.4.1.2"/>
    </reaction>
</comment>
<proteinExistence type="inferred from homology"/>
<evidence type="ECO:0000256" key="5">
    <source>
        <dbReference type="SAM" id="MobiDB-lite"/>
    </source>
</evidence>
<dbReference type="OrthoDB" id="184415at2759"/>
<evidence type="ECO:0000256" key="1">
    <source>
        <dbReference type="ARBA" id="ARBA00006382"/>
    </source>
</evidence>
<dbReference type="Gene3D" id="3.40.50.720">
    <property type="entry name" value="NAD(P)-binding Rossmann-like Domain"/>
    <property type="match status" value="1"/>
</dbReference>
<dbReference type="InterPro" id="IPR016210">
    <property type="entry name" value="NAD-GDH_euk"/>
</dbReference>
<dbReference type="GO" id="GO:0004352">
    <property type="term" value="F:glutamate dehydrogenase (NAD+) activity"/>
    <property type="evidence" value="ECO:0007669"/>
    <property type="project" value="UniProtKB-UniRule"/>
</dbReference>
<comment type="caution">
    <text evidence="7">The sequence shown here is derived from an EMBL/GenBank/DDBJ whole genome shotgun (WGS) entry which is preliminary data.</text>
</comment>
<sequence length="1080" mass="119780">MPSTLQVPGARPPLSSNSSDNLVKDLPGYTTPVFAGKAAQQALVEAEVAAKGFVPAPLVAGEVAWFYTHLGIDDTYFANEAPAVISDHIIALYAAKIQAYTKHDVNSLVIDLEKIQENGAGATFIHTSPPGVTSTEGPGATVEARIDDLFLDTSTPYRLETFRSQGAVSATASQQLRCYFVSKCNFPPLPKEESDDIRLYSDPVFLDKASENTLQLYQQAMQAVKARRYGPVLSHFQVEGTRQHRLVIAYDSHSSGTKHFFSALSNLYHFYALYSVRKYVEQFSNGVTIISLYLNPLPGAEISGAPPIEHAIYQVKKEASLLFCLPDNPFFLPKAPGEPCHCGWIFAQHFTNRLGPAYLSLRNVLSETDPVHAEVLNDIKRRFREETFTRESIAGVILAYPELIRLLYVNFAVSHYPAAQDDSASLMPQTLSYQRLQAAAPLTDAELADRLRRSVPNKHELQVLEAFLVFNKCVSFLLFYLSPRTRFLMCAGTRGPVDACMDEKRHILKTNFYQPTKVALSFRLAPDFLPEVEYPRKPFGMFFVIGNEFRGFHLRFRDVARGGIRIVTSRNKENYSINQRMLFDENYGLASTQSLKNKDIPEGGAKGTILPSLGASPRLCFEKYVDSIVDLLIPGQTPGIKEQLVDLYGKPELLFFGPDEGTADMMDWAALHARDRGAETWWKSFTTGKSAETLGGVPHDRYGMTSLSIRQYVLGLYKQLGLKEKDITKVQTGGPDGDLGSNEILLSSDKTVAIIDGSGVLADPAGLNREELVRLAKLRVPVSHFDKSKLGKDGYLVCVEEHDVKLPSGELVLDGTDFRNAAHLRFRADLFVPCGGRPEAVNISNMAALVDSEGKPHFKYIVEGANLFITQQARLFLEKRKVILFKDSSTNKGGVTSSSLEVLAGLALSTQEYTNLMIFKDGKPSAFYEAYVRDVQAKITENAAAEFTCMQREHARCAGSKARTAISDELSSTLNNLQAELEGSDLFEDKPSREGVLRRAIPKTLVDQVGLATLMERLPEPYQRALFSSWVASHFIYKYGVNGSSVDFLPFCKGLGEQIDGIFKVIRNLPLSLDTDMDWN</sequence>
<dbReference type="Pfam" id="PF23147">
    <property type="entry name" value="GDH2_N"/>
    <property type="match status" value="1"/>
</dbReference>
<evidence type="ECO:0000256" key="2">
    <source>
        <dbReference type="ARBA" id="ARBA00023002"/>
    </source>
</evidence>
<evidence type="ECO:0000256" key="3">
    <source>
        <dbReference type="ARBA" id="ARBA00023027"/>
    </source>
</evidence>
<dbReference type="InterPro" id="IPR006096">
    <property type="entry name" value="Glu/Leu/Phe/Val/Trp_DH_C"/>
</dbReference>
<dbReference type="InterPro" id="IPR046346">
    <property type="entry name" value="Aminoacid_DH-like_N_sf"/>
</dbReference>
<dbReference type="PANTHER" id="PTHR11606:SF24">
    <property type="entry name" value="NAD-SPECIFIC GLUTAMATE DEHYDROGENASE"/>
    <property type="match status" value="1"/>
</dbReference>
<evidence type="ECO:0000313" key="7">
    <source>
        <dbReference type="EMBL" id="KAF7365551.1"/>
    </source>
</evidence>
<comment type="function">
    <text evidence="4">NAD(+)-dependent glutamate dehydrogenase which degrades glutamate to ammonia and alpha-ketoglutarate.</text>
</comment>
<evidence type="ECO:0000313" key="8">
    <source>
        <dbReference type="Proteomes" id="UP000620124"/>
    </source>
</evidence>
<dbReference type="EC" id="1.4.1.2" evidence="4"/>
<dbReference type="GO" id="GO:0006538">
    <property type="term" value="P:L-glutamate catabolic process"/>
    <property type="evidence" value="ECO:0007669"/>
    <property type="project" value="UniProtKB-UniRule"/>
</dbReference>
<keyword evidence="2 4" id="KW-0560">Oxidoreductase</keyword>